<dbReference type="EMBL" id="CM037157">
    <property type="protein sequence ID" value="KAH7849596.1"/>
    <property type="molecule type" value="Genomic_DNA"/>
</dbReference>
<accession>A0ACB7Y8E4</accession>
<keyword evidence="2" id="KW-1185">Reference proteome</keyword>
<reference evidence="1 2" key="1">
    <citation type="journal article" date="2021" name="Hortic Res">
        <title>High-quality reference genome and annotation aids understanding of berry development for evergreen blueberry (Vaccinium darrowii).</title>
        <authorList>
            <person name="Yu J."/>
            <person name="Hulse-Kemp A.M."/>
            <person name="Babiker E."/>
            <person name="Staton M."/>
        </authorList>
    </citation>
    <scope>NUCLEOTIDE SEQUENCE [LARGE SCALE GENOMIC DNA]</scope>
    <source>
        <strain evidence="2">cv. NJ 8807/NJ 8810</strain>
        <tissue evidence="1">Young leaf</tissue>
    </source>
</reference>
<sequence>MDSQKVRLALEERGIDYTSFHVNPITGKNMDSLFFRMNPSAKLPVLQNGSEIIYDTVEITQYVERIAIVSSGGSEISCGEVVQWIKTIQEWNPKYFTLAHIPDKYRLFVSKFIRRVIIARMAEFPNLASAYHCKLREEWETEDKLRNPEVLRQSKEHLISLLDEVETKLSGTPFLVGEEFSMADVFLMPILARLELLNLQDEYIYSRPNIAKYWEVVKQRPSYKKVVGKYFKGWKRYKTLFKTWCFLQVRSMLRRY</sequence>
<comment type="caution">
    <text evidence="1">The sequence shown here is derived from an EMBL/GenBank/DDBJ whole genome shotgun (WGS) entry which is preliminary data.</text>
</comment>
<evidence type="ECO:0000313" key="2">
    <source>
        <dbReference type="Proteomes" id="UP000828048"/>
    </source>
</evidence>
<protein>
    <submittedName>
        <fullName evidence="1">Uncharacterized protein</fullName>
    </submittedName>
</protein>
<organism evidence="1 2">
    <name type="scientific">Vaccinium darrowii</name>
    <dbReference type="NCBI Taxonomy" id="229202"/>
    <lineage>
        <taxon>Eukaryota</taxon>
        <taxon>Viridiplantae</taxon>
        <taxon>Streptophyta</taxon>
        <taxon>Embryophyta</taxon>
        <taxon>Tracheophyta</taxon>
        <taxon>Spermatophyta</taxon>
        <taxon>Magnoliopsida</taxon>
        <taxon>eudicotyledons</taxon>
        <taxon>Gunneridae</taxon>
        <taxon>Pentapetalae</taxon>
        <taxon>asterids</taxon>
        <taxon>Ericales</taxon>
        <taxon>Ericaceae</taxon>
        <taxon>Vaccinioideae</taxon>
        <taxon>Vaccinieae</taxon>
        <taxon>Vaccinium</taxon>
    </lineage>
</organism>
<proteinExistence type="predicted"/>
<name>A0ACB7Y8E4_9ERIC</name>
<dbReference type="Proteomes" id="UP000828048">
    <property type="component" value="Chromosome 7"/>
</dbReference>
<gene>
    <name evidence="1" type="ORF">Vadar_020144</name>
</gene>
<evidence type="ECO:0000313" key="1">
    <source>
        <dbReference type="EMBL" id="KAH7849596.1"/>
    </source>
</evidence>